<evidence type="ECO:0000313" key="7">
    <source>
        <dbReference type="EMBL" id="MFL9831629.1"/>
    </source>
</evidence>
<dbReference type="Proteomes" id="UP001629260">
    <property type="component" value="Unassembled WGS sequence"/>
</dbReference>
<feature type="domain" description="Glycosyl hydrolase family 92" evidence="5">
    <location>
        <begin position="274"/>
        <end position="737"/>
    </location>
</feature>
<evidence type="ECO:0000256" key="2">
    <source>
        <dbReference type="ARBA" id="ARBA00011245"/>
    </source>
</evidence>
<keyword evidence="8" id="KW-1185">Reference proteome</keyword>
<dbReference type="GO" id="GO:0016798">
    <property type="term" value="F:hydrolase activity, acting on glycosyl bonds"/>
    <property type="evidence" value="ECO:0007669"/>
    <property type="project" value="UniProtKB-KW"/>
</dbReference>
<feature type="region of interest" description="Disordered" evidence="4">
    <location>
        <begin position="519"/>
        <end position="538"/>
    </location>
</feature>
<dbReference type="InterPro" id="IPR008928">
    <property type="entry name" value="6-hairpin_glycosidase_sf"/>
</dbReference>
<keyword evidence="3" id="KW-0106">Calcium</keyword>
<dbReference type="Pfam" id="PF07971">
    <property type="entry name" value="Glyco_hydro_92"/>
    <property type="match status" value="1"/>
</dbReference>
<comment type="subunit">
    <text evidence="2">Monomer.</text>
</comment>
<dbReference type="Gene3D" id="3.30.2080.10">
    <property type="entry name" value="GH92 mannosidase domain"/>
    <property type="match status" value="1"/>
</dbReference>
<comment type="cofactor">
    <cofactor evidence="1">
        <name>Ca(2+)</name>
        <dbReference type="ChEBI" id="CHEBI:29108"/>
    </cofactor>
</comment>
<evidence type="ECO:0000256" key="1">
    <source>
        <dbReference type="ARBA" id="ARBA00001913"/>
    </source>
</evidence>
<keyword evidence="7" id="KW-0378">Hydrolase</keyword>
<evidence type="ECO:0000256" key="3">
    <source>
        <dbReference type="ARBA" id="ARBA00022837"/>
    </source>
</evidence>
<accession>A0ABW8XUS2</accession>
<feature type="domain" description="Glycosyl hydrolase family 92 N-terminal" evidence="6">
    <location>
        <begin position="34"/>
        <end position="268"/>
    </location>
</feature>
<keyword evidence="7" id="KW-0326">Glycosidase</keyword>
<name>A0ABW8XUS2_9FLAO</name>
<protein>
    <submittedName>
        <fullName evidence="7">GH92 family glycosyl hydrolase</fullName>
        <ecNumber evidence="7">3.2.1.-</ecNumber>
    </submittedName>
</protein>
<organism evidence="7 8">
    <name type="scientific">Flavobacterium plantiphilum</name>
    <dbReference type="NCBI Taxonomy" id="3163297"/>
    <lineage>
        <taxon>Bacteria</taxon>
        <taxon>Pseudomonadati</taxon>
        <taxon>Bacteroidota</taxon>
        <taxon>Flavobacteriia</taxon>
        <taxon>Flavobacteriales</taxon>
        <taxon>Flavobacteriaceae</taxon>
        <taxon>Flavobacterium</taxon>
    </lineage>
</organism>
<evidence type="ECO:0000259" key="6">
    <source>
        <dbReference type="Pfam" id="PF17678"/>
    </source>
</evidence>
<dbReference type="PANTHER" id="PTHR12143:SF39">
    <property type="entry name" value="SECRETED PROTEIN"/>
    <property type="match status" value="1"/>
</dbReference>
<evidence type="ECO:0000256" key="4">
    <source>
        <dbReference type="SAM" id="MobiDB-lite"/>
    </source>
</evidence>
<reference evidence="7 8" key="1">
    <citation type="submission" date="2024-06" db="EMBL/GenBank/DDBJ databases">
        <authorList>
            <person name="Kaempfer P."/>
            <person name="Viver T."/>
        </authorList>
    </citation>
    <scope>NUCLEOTIDE SEQUENCE [LARGE SCALE GENOMIC DNA]</scope>
    <source>
        <strain evidence="7 8">ST-87</strain>
    </source>
</reference>
<evidence type="ECO:0000259" key="5">
    <source>
        <dbReference type="Pfam" id="PF07971"/>
    </source>
</evidence>
<dbReference type="Pfam" id="PF17678">
    <property type="entry name" value="Glyco_hydro_92N"/>
    <property type="match status" value="1"/>
</dbReference>
<dbReference type="InterPro" id="IPR012939">
    <property type="entry name" value="Glyco_hydro_92"/>
</dbReference>
<dbReference type="NCBIfam" id="TIGR01180">
    <property type="entry name" value="aman2_put"/>
    <property type="match status" value="1"/>
</dbReference>
<evidence type="ECO:0000313" key="8">
    <source>
        <dbReference type="Proteomes" id="UP001629260"/>
    </source>
</evidence>
<dbReference type="Gene3D" id="2.70.98.10">
    <property type="match status" value="1"/>
</dbReference>
<dbReference type="InterPro" id="IPR014718">
    <property type="entry name" value="GH-type_carb-bd"/>
</dbReference>
<dbReference type="RefSeq" id="WP_408082098.1">
    <property type="nucleotide sequence ID" value="NZ_JBELQA010000006.1"/>
</dbReference>
<dbReference type="InterPro" id="IPR005887">
    <property type="entry name" value="GH92_a_mannosidase_put"/>
</dbReference>
<dbReference type="Gene3D" id="1.20.1050.60">
    <property type="entry name" value="alpha-1,2-mannosidase"/>
    <property type="match status" value="1"/>
</dbReference>
<comment type="caution">
    <text evidence="7">The sequence shown here is derived from an EMBL/GenBank/DDBJ whole genome shotgun (WGS) entry which is preliminary data.</text>
</comment>
<gene>
    <name evidence="7" type="ORF">ABS764_12300</name>
</gene>
<dbReference type="InterPro" id="IPR041371">
    <property type="entry name" value="GH92_N"/>
</dbReference>
<dbReference type="PROSITE" id="PS51257">
    <property type="entry name" value="PROKAR_LIPOPROTEIN"/>
    <property type="match status" value="1"/>
</dbReference>
<dbReference type="EC" id="3.2.1.-" evidence="7"/>
<sequence length="751" mass="84379">MRDLKIAVLFLILASSCKLNEDKNKHKEPVFVNHVDPFIGTGGHGHTYPGVTVPFGMVQLSPDNGISAWDWCSGYHYSDSVIVGFSHLHLSGTGIGDLADILLMPVSKKIDLTVNPASRDEVPYKSSFSHAKEKASPGYYQVFLSDSKVTAELTANQRTAYHKYTFSKGEPQAVILDLGYAINWDKAVKTAVSIEDKHTVSGYRYSTGWAKNQKVFFVAKFSKPISEYFLADNHKAVDGIASEGEKTSAQFFFDTENTEELLVKVAVSSVSIANAKDNLDSDDFDFDSVKKEAINSWNTSLGKIEVETPIDSLKTIFYTAMYHAQVAPVTYSDKNGQYRREDDSIITAKNYTAYSTLSLWDTFRAENPLLTLLAPDKVSDIVNSMLAYYETRKILPVWTLSANETNTMTGYHSIPVIVDAYLKGIKGFNAQKAYEAMKATMMQNERGLNFYKQFGYIPYNLLDESVTITLEYAYDDWCVAQMAKALGKEDDYNYFLNRSKAYQYLFDSKTGFMRGKSEDGKSWNEPFDPKHSNHREHTDYTEGNAWQHSWFVPHNVDDFIKLHGSDAIFTKRLEKLFTESSEITGNNISADISGLIGQYAHGNEPSHHIAYLFNKAGKPWRTQYWVRHILDTQYNTTPDGLSGNEDCGQMSAWYIFSSLGFYPMNPASGEYEIGSPIFEKATITLEGGKTFVIEAENVSAANFYIQSATLNGKPFNQTTISHKQITQGGILHFVMGPKPNENWGLTIKNKK</sequence>
<dbReference type="InterPro" id="IPR050883">
    <property type="entry name" value="PNGase"/>
</dbReference>
<dbReference type="Gene3D" id="1.20.1610.10">
    <property type="entry name" value="alpha-1,2-mannosidases domains"/>
    <property type="match status" value="1"/>
</dbReference>
<dbReference type="EMBL" id="JBELQA010000006">
    <property type="protein sequence ID" value="MFL9831629.1"/>
    <property type="molecule type" value="Genomic_DNA"/>
</dbReference>
<proteinExistence type="predicted"/>
<dbReference type="PANTHER" id="PTHR12143">
    <property type="entry name" value="PEPTIDE N-GLYCANASE PNGASE -RELATED"/>
    <property type="match status" value="1"/>
</dbReference>
<dbReference type="SUPFAM" id="SSF48208">
    <property type="entry name" value="Six-hairpin glycosidases"/>
    <property type="match status" value="1"/>
</dbReference>